<dbReference type="GO" id="GO:0071555">
    <property type="term" value="P:cell wall organization"/>
    <property type="evidence" value="ECO:0007669"/>
    <property type="project" value="UniProtKB-UniRule"/>
</dbReference>
<feature type="region of interest" description="Disordered" evidence="10">
    <location>
        <begin position="312"/>
        <end position="366"/>
    </location>
</feature>
<dbReference type="UniPathway" id="UPA00219"/>
<evidence type="ECO:0000256" key="7">
    <source>
        <dbReference type="ARBA" id="ARBA00022984"/>
    </source>
</evidence>
<dbReference type="GO" id="GO:0008360">
    <property type="term" value="P:regulation of cell shape"/>
    <property type="evidence" value="ECO:0007669"/>
    <property type="project" value="UniProtKB-UniRule"/>
</dbReference>
<evidence type="ECO:0000256" key="8">
    <source>
        <dbReference type="ARBA" id="ARBA00023316"/>
    </source>
</evidence>
<dbReference type="GO" id="GO:0071972">
    <property type="term" value="F:peptidoglycan L,D-transpeptidase activity"/>
    <property type="evidence" value="ECO:0007669"/>
    <property type="project" value="TreeGrafter"/>
</dbReference>
<comment type="similarity">
    <text evidence="2">Belongs to the YkuD family.</text>
</comment>
<keyword evidence="4" id="KW-0808">Transferase</keyword>
<evidence type="ECO:0000256" key="11">
    <source>
        <dbReference type="SAM" id="SignalP"/>
    </source>
</evidence>
<dbReference type="InterPro" id="IPR005490">
    <property type="entry name" value="LD_TPept_cat_dom"/>
</dbReference>
<evidence type="ECO:0000256" key="10">
    <source>
        <dbReference type="SAM" id="MobiDB-lite"/>
    </source>
</evidence>
<dbReference type="PROSITE" id="PS52029">
    <property type="entry name" value="LD_TPASE"/>
    <property type="match status" value="1"/>
</dbReference>
<feature type="domain" description="L,D-TPase catalytic" evidence="12">
    <location>
        <begin position="100"/>
        <end position="240"/>
    </location>
</feature>
<dbReference type="AlphaFoldDB" id="A0A248LP27"/>
<reference evidence="14" key="1">
    <citation type="submission" date="2017-06" db="EMBL/GenBank/DDBJ databases">
        <title>Whole genome sequence of Laribacter hongkongensis LHGZ1.</title>
        <authorList>
            <person name="Chen D."/>
            <person name="Wu H."/>
            <person name="Chen J."/>
        </authorList>
    </citation>
    <scope>NUCLEOTIDE SEQUENCE [LARGE SCALE GENOMIC DNA]</scope>
    <source>
        <strain evidence="14">LHGZ1</strain>
    </source>
</reference>
<comment type="pathway">
    <text evidence="1 9">Cell wall biogenesis; peptidoglycan biosynthesis.</text>
</comment>
<keyword evidence="5" id="KW-0378">Hydrolase</keyword>
<keyword evidence="6 9" id="KW-0133">Cell shape</keyword>
<dbReference type="CDD" id="cd16913">
    <property type="entry name" value="YkuD_like"/>
    <property type="match status" value="1"/>
</dbReference>
<dbReference type="GO" id="GO:0016757">
    <property type="term" value="F:glycosyltransferase activity"/>
    <property type="evidence" value="ECO:0007669"/>
    <property type="project" value="UniProtKB-KW"/>
</dbReference>
<evidence type="ECO:0000259" key="12">
    <source>
        <dbReference type="PROSITE" id="PS52029"/>
    </source>
</evidence>
<sequence length="366" mass="39841">MRRIMPLHRLAALGIAGIALHSAPAQALEFDLPTNGDTVVGSPSVVIPTPENSLYDLARYYDTGILDIKLANPGVHPWVPGKNQRIIIPTQYILPKGPWQGVVVNVAQRRLFYFPPAREGEPRKVITFPVGVAKEGWSTPLGSTRVTSKLRDPGWSVPRSIKAEKEAENGLPFPDYVPPGPDNPMGMLAIGTGFPSIFIHATNKPWGVGMRQSHGCIQLYPENAKLLFDTLPKNTPVRIVHEPVVVGRLNGEVVMAAYPALDEYRQQEPSLDQLKDTIRALPPADKPVPKTAAADLDRLDWLRAQSVLDSHSSLPVSLDPDTPMPGEQLSRVRAQPYDRPPYGSDANNATPVGKPEVSSGDDDAPA</sequence>
<dbReference type="GO" id="GO:0018104">
    <property type="term" value="P:peptidoglycan-protein cross-linking"/>
    <property type="evidence" value="ECO:0007669"/>
    <property type="project" value="TreeGrafter"/>
</dbReference>
<accession>A0A248LP27</accession>
<dbReference type="Gene3D" id="2.40.440.10">
    <property type="entry name" value="L,D-transpeptidase catalytic domain-like"/>
    <property type="match status" value="1"/>
</dbReference>
<evidence type="ECO:0000256" key="6">
    <source>
        <dbReference type="ARBA" id="ARBA00022960"/>
    </source>
</evidence>
<evidence type="ECO:0000256" key="2">
    <source>
        <dbReference type="ARBA" id="ARBA00005992"/>
    </source>
</evidence>
<dbReference type="InterPro" id="IPR050979">
    <property type="entry name" value="LD-transpeptidase"/>
</dbReference>
<gene>
    <name evidence="13" type="ORF">LHGZ1_3464</name>
</gene>
<dbReference type="InterPro" id="IPR038063">
    <property type="entry name" value="Transpep_catalytic_dom"/>
</dbReference>
<feature type="signal peptide" evidence="11">
    <location>
        <begin position="1"/>
        <end position="27"/>
    </location>
</feature>
<evidence type="ECO:0000256" key="1">
    <source>
        <dbReference type="ARBA" id="ARBA00004752"/>
    </source>
</evidence>
<keyword evidence="11" id="KW-0732">Signal</keyword>
<name>A0A248LP27_9NEIS</name>
<proteinExistence type="inferred from homology"/>
<dbReference type="Proteomes" id="UP000197424">
    <property type="component" value="Chromosome"/>
</dbReference>
<evidence type="ECO:0000256" key="5">
    <source>
        <dbReference type="ARBA" id="ARBA00022801"/>
    </source>
</evidence>
<keyword evidence="7 9" id="KW-0573">Peptidoglycan synthesis</keyword>
<feature type="active site" description="Proton donor/acceptor" evidence="9">
    <location>
        <position position="200"/>
    </location>
</feature>
<dbReference type="PANTHER" id="PTHR30582:SF24">
    <property type="entry name" value="L,D-TRANSPEPTIDASE ERFK_SRFK-RELATED"/>
    <property type="match status" value="1"/>
</dbReference>
<evidence type="ECO:0000256" key="3">
    <source>
        <dbReference type="ARBA" id="ARBA00022676"/>
    </source>
</evidence>
<evidence type="ECO:0000256" key="4">
    <source>
        <dbReference type="ARBA" id="ARBA00022679"/>
    </source>
</evidence>
<dbReference type="EMBL" id="CP022115">
    <property type="protein sequence ID" value="ASJ26295.1"/>
    <property type="molecule type" value="Genomic_DNA"/>
</dbReference>
<dbReference type="GO" id="GO:0005576">
    <property type="term" value="C:extracellular region"/>
    <property type="evidence" value="ECO:0007669"/>
    <property type="project" value="TreeGrafter"/>
</dbReference>
<keyword evidence="8 9" id="KW-0961">Cell wall biogenesis/degradation</keyword>
<dbReference type="Pfam" id="PF03734">
    <property type="entry name" value="YkuD"/>
    <property type="match status" value="1"/>
</dbReference>
<protein>
    <submittedName>
        <fullName evidence="13">ErfK/YbiS/YcfS/YnhG</fullName>
    </submittedName>
</protein>
<feature type="active site" description="Nucleophile" evidence="9">
    <location>
        <position position="216"/>
    </location>
</feature>
<organism evidence="13 14">
    <name type="scientific">Laribacter hongkongensis</name>
    <dbReference type="NCBI Taxonomy" id="168471"/>
    <lineage>
        <taxon>Bacteria</taxon>
        <taxon>Pseudomonadati</taxon>
        <taxon>Pseudomonadota</taxon>
        <taxon>Betaproteobacteria</taxon>
        <taxon>Neisseriales</taxon>
        <taxon>Aquaspirillaceae</taxon>
        <taxon>Laribacter</taxon>
    </lineage>
</organism>
<feature type="chain" id="PRO_5013213180" evidence="11">
    <location>
        <begin position="28"/>
        <end position="366"/>
    </location>
</feature>
<evidence type="ECO:0000313" key="14">
    <source>
        <dbReference type="Proteomes" id="UP000197424"/>
    </source>
</evidence>
<evidence type="ECO:0000256" key="9">
    <source>
        <dbReference type="PROSITE-ProRule" id="PRU01373"/>
    </source>
</evidence>
<dbReference type="SUPFAM" id="SSF141523">
    <property type="entry name" value="L,D-transpeptidase catalytic domain-like"/>
    <property type="match status" value="1"/>
</dbReference>
<dbReference type="PANTHER" id="PTHR30582">
    <property type="entry name" value="L,D-TRANSPEPTIDASE"/>
    <property type="match status" value="1"/>
</dbReference>
<evidence type="ECO:0000313" key="13">
    <source>
        <dbReference type="EMBL" id="ASJ26295.1"/>
    </source>
</evidence>
<keyword evidence="3" id="KW-0328">Glycosyltransferase</keyword>